<protein>
    <submittedName>
        <fullName evidence="1">Uncharacterized protein</fullName>
    </submittedName>
</protein>
<organism evidence="1 2">
    <name type="scientific">Avena sativa</name>
    <name type="common">Oat</name>
    <dbReference type="NCBI Taxonomy" id="4498"/>
    <lineage>
        <taxon>Eukaryota</taxon>
        <taxon>Viridiplantae</taxon>
        <taxon>Streptophyta</taxon>
        <taxon>Embryophyta</taxon>
        <taxon>Tracheophyta</taxon>
        <taxon>Spermatophyta</taxon>
        <taxon>Magnoliopsida</taxon>
        <taxon>Liliopsida</taxon>
        <taxon>Poales</taxon>
        <taxon>Poaceae</taxon>
        <taxon>BOP clade</taxon>
        <taxon>Pooideae</taxon>
        <taxon>Poodae</taxon>
        <taxon>Poeae</taxon>
        <taxon>Poeae Chloroplast Group 1 (Aveneae type)</taxon>
        <taxon>Aveninae</taxon>
        <taxon>Avena</taxon>
    </lineage>
</organism>
<dbReference type="EnsemblPlants" id="AVESA.00010b.r2.5CG0881270.1">
    <property type="protein sequence ID" value="AVESA.00010b.r2.5CG0881270.1.CDS"/>
    <property type="gene ID" value="AVESA.00010b.r2.5CG0881270"/>
</dbReference>
<reference evidence="1" key="1">
    <citation type="submission" date="2021-05" db="EMBL/GenBank/DDBJ databases">
        <authorList>
            <person name="Scholz U."/>
            <person name="Mascher M."/>
            <person name="Fiebig A."/>
        </authorList>
    </citation>
    <scope>NUCLEOTIDE SEQUENCE [LARGE SCALE GENOMIC DNA]</scope>
</reference>
<dbReference type="Proteomes" id="UP001732700">
    <property type="component" value="Chromosome 5C"/>
</dbReference>
<evidence type="ECO:0000313" key="1">
    <source>
        <dbReference type="EnsemblPlants" id="AVESA.00010b.r2.5CG0881270.1.CDS"/>
    </source>
</evidence>
<proteinExistence type="predicted"/>
<reference evidence="1" key="2">
    <citation type="submission" date="2025-09" db="UniProtKB">
        <authorList>
            <consortium name="EnsemblPlants"/>
        </authorList>
    </citation>
    <scope>IDENTIFICATION</scope>
</reference>
<name>A0ACD5Y0M2_AVESA</name>
<keyword evidence="2" id="KW-1185">Reference proteome</keyword>
<sequence>MQTISTLTLHGKFLHLKYLHISLNRGVAISPSYDYLSLVSFLVAAPCLETFIFDVRQRDMKHDSIIGDSSQLRQLPEHRYNNLKSVVISGFCSAKSLVELTCHIIENASSLESLTLHTTKGCDRCSDDNPGVCAPMGRNIIKEAHRALVAIRTHIEGIIPSRVKFIVVEPCIRCHAVENQMSS</sequence>
<evidence type="ECO:0000313" key="2">
    <source>
        <dbReference type="Proteomes" id="UP001732700"/>
    </source>
</evidence>
<accession>A0ACD5Y0M2</accession>